<comment type="similarity">
    <text evidence="2">Belongs to the YkuD family.</text>
</comment>
<dbReference type="PROSITE" id="PS52029">
    <property type="entry name" value="LD_TPASE"/>
    <property type="match status" value="1"/>
</dbReference>
<keyword evidence="3" id="KW-0808">Transferase</keyword>
<dbReference type="InterPro" id="IPR050979">
    <property type="entry name" value="LD-transpeptidase"/>
</dbReference>
<dbReference type="UniPathway" id="UPA00219"/>
<dbReference type="CDD" id="cd16913">
    <property type="entry name" value="YkuD_like"/>
    <property type="match status" value="1"/>
</dbReference>
<dbReference type="GO" id="GO:0008360">
    <property type="term" value="P:regulation of cell shape"/>
    <property type="evidence" value="ECO:0007669"/>
    <property type="project" value="UniProtKB-UniRule"/>
</dbReference>
<feature type="active site" description="Nucleophile" evidence="7">
    <location>
        <position position="431"/>
    </location>
</feature>
<accession>A0A3Q8XR66</accession>
<dbReference type="KEGG" id="abaw:D5400_20710"/>
<evidence type="ECO:0000256" key="6">
    <source>
        <dbReference type="ARBA" id="ARBA00023316"/>
    </source>
</evidence>
<feature type="active site" description="Proton donor/acceptor" evidence="7">
    <location>
        <position position="415"/>
    </location>
</feature>
<dbReference type="PANTHER" id="PTHR30582">
    <property type="entry name" value="L,D-TRANSPEPTIDASE"/>
    <property type="match status" value="1"/>
</dbReference>
<evidence type="ECO:0000259" key="10">
    <source>
        <dbReference type="PROSITE" id="PS52029"/>
    </source>
</evidence>
<dbReference type="InterPro" id="IPR002477">
    <property type="entry name" value="Peptidoglycan-bd-like"/>
</dbReference>
<feature type="compositionally biased region" description="Polar residues" evidence="8">
    <location>
        <begin position="142"/>
        <end position="155"/>
    </location>
</feature>
<keyword evidence="12" id="KW-1185">Reference proteome</keyword>
<name>A0A3Q8XR66_9HYPH</name>
<evidence type="ECO:0000256" key="7">
    <source>
        <dbReference type="PROSITE-ProRule" id="PRU01373"/>
    </source>
</evidence>
<feature type="domain" description="L,D-TPase catalytic" evidence="10">
    <location>
        <begin position="322"/>
        <end position="455"/>
    </location>
</feature>
<dbReference type="SUPFAM" id="SSF141523">
    <property type="entry name" value="L,D-transpeptidase catalytic domain-like"/>
    <property type="match status" value="1"/>
</dbReference>
<feature type="compositionally biased region" description="Low complexity" evidence="8">
    <location>
        <begin position="116"/>
        <end position="126"/>
    </location>
</feature>
<evidence type="ECO:0000256" key="3">
    <source>
        <dbReference type="ARBA" id="ARBA00022679"/>
    </source>
</evidence>
<dbReference type="GO" id="GO:0016740">
    <property type="term" value="F:transferase activity"/>
    <property type="evidence" value="ECO:0007669"/>
    <property type="project" value="UniProtKB-KW"/>
</dbReference>
<evidence type="ECO:0000256" key="1">
    <source>
        <dbReference type="ARBA" id="ARBA00004752"/>
    </source>
</evidence>
<feature type="chain" id="PRO_5018644247" evidence="9">
    <location>
        <begin position="33"/>
        <end position="504"/>
    </location>
</feature>
<evidence type="ECO:0000256" key="8">
    <source>
        <dbReference type="SAM" id="MobiDB-lite"/>
    </source>
</evidence>
<dbReference type="SUPFAM" id="SSF47090">
    <property type="entry name" value="PGBD-like"/>
    <property type="match status" value="1"/>
</dbReference>
<comment type="pathway">
    <text evidence="1 7">Cell wall biogenesis; peptidoglycan biosynthesis.</text>
</comment>
<keyword evidence="6 7" id="KW-0961">Cell wall biogenesis/degradation</keyword>
<feature type="region of interest" description="Disordered" evidence="8">
    <location>
        <begin position="79"/>
        <end position="177"/>
    </location>
</feature>
<feature type="region of interest" description="Disordered" evidence="8">
    <location>
        <begin position="465"/>
        <end position="504"/>
    </location>
</feature>
<feature type="compositionally biased region" description="Low complexity" evidence="8">
    <location>
        <begin position="469"/>
        <end position="489"/>
    </location>
</feature>
<evidence type="ECO:0000256" key="5">
    <source>
        <dbReference type="ARBA" id="ARBA00022984"/>
    </source>
</evidence>
<evidence type="ECO:0000256" key="4">
    <source>
        <dbReference type="ARBA" id="ARBA00022960"/>
    </source>
</evidence>
<dbReference type="OrthoDB" id="9787225at2"/>
<feature type="compositionally biased region" description="Basic and acidic residues" evidence="8">
    <location>
        <begin position="100"/>
        <end position="115"/>
    </location>
</feature>
<keyword evidence="9" id="KW-0732">Signal</keyword>
<dbReference type="EMBL" id="CP032509">
    <property type="protein sequence ID" value="AZN73382.1"/>
    <property type="molecule type" value="Genomic_DNA"/>
</dbReference>
<feature type="signal peptide" evidence="9">
    <location>
        <begin position="1"/>
        <end position="32"/>
    </location>
</feature>
<dbReference type="GO" id="GO:0071555">
    <property type="term" value="P:cell wall organization"/>
    <property type="evidence" value="ECO:0007669"/>
    <property type="project" value="UniProtKB-UniRule"/>
</dbReference>
<dbReference type="Pfam" id="PF01471">
    <property type="entry name" value="PG_binding_1"/>
    <property type="match status" value="1"/>
</dbReference>
<reference evidence="11 12" key="1">
    <citation type="submission" date="2018-09" db="EMBL/GenBank/DDBJ databases">
        <title>Marinorhizobium profundi gen. nov., sp. nov., isolated from a deep-sea sediment sample from the New Britain Trench and proposal of Marinorhizobiaceae fam. nov. in the order Rhizobiales of the class Alphaproteobacteria.</title>
        <authorList>
            <person name="Cao J."/>
        </authorList>
    </citation>
    <scope>NUCLEOTIDE SEQUENCE [LARGE SCALE GENOMIC DNA]</scope>
    <source>
        <strain evidence="11 12">WS11</strain>
    </source>
</reference>
<organism evidence="11 12">
    <name type="scientific">Georhizobium profundi</name>
    <dbReference type="NCBI Taxonomy" id="2341112"/>
    <lineage>
        <taxon>Bacteria</taxon>
        <taxon>Pseudomonadati</taxon>
        <taxon>Pseudomonadota</taxon>
        <taxon>Alphaproteobacteria</taxon>
        <taxon>Hyphomicrobiales</taxon>
        <taxon>Rhizobiaceae</taxon>
        <taxon>Georhizobium</taxon>
    </lineage>
</organism>
<dbReference type="Gene3D" id="2.40.440.10">
    <property type="entry name" value="L,D-transpeptidase catalytic domain-like"/>
    <property type="match status" value="1"/>
</dbReference>
<dbReference type="InterPro" id="IPR036365">
    <property type="entry name" value="PGBD-like_sf"/>
</dbReference>
<sequence length="504" mass="53930">MAIARKEGTGVSKLVSSCVATALMLSAAPAIAQYYDPYGRPPLPELREYIDNAGNRVFLNQYGEVVSIVPPVDQAPVTGSIPQDYNGGGYYNGGQPVLEGRVDPYRDPYGYDDRAYQPFPQQDPGQYYPPQPNYGSVDRQPIQPSNPGYDNSGPQPYTPPAGTSGPATATPAPSRAGSPEVAALQVYLDRRGFSPGVIDGQIGSNVRKALAAYEQATGERIDPNDVDGIMNRLVDTGGLPIKQYTITNEDVAGPFIASVPTDYSEKALLENMSFTSPAEMLAERFHMDEGYLRAINPNADFSRPGTVIKVMDTGSNVKAKVTRIVADKSLKQVFAYDESDTLVAAYPATIGSQGTPSPSGTHTVERIALDPNYTYNPRINFKQGNNDRVLTIPPGPNGPVGTVWIALSKPTYGIHGTPEPSAIGKTESNGCIRLTNWDARELAGMVERGVVVEFVDDQPMLLSETETETQPIAGQAPAAAAQPSITAPQPLQPSIQQGALPSIQ</sequence>
<feature type="compositionally biased region" description="Low complexity" evidence="8">
    <location>
        <begin position="160"/>
        <end position="177"/>
    </location>
</feature>
<dbReference type="InterPro" id="IPR036366">
    <property type="entry name" value="PGBDSf"/>
</dbReference>
<evidence type="ECO:0000313" key="11">
    <source>
        <dbReference type="EMBL" id="AZN73382.1"/>
    </source>
</evidence>
<dbReference type="GO" id="GO:0005576">
    <property type="term" value="C:extracellular region"/>
    <property type="evidence" value="ECO:0007669"/>
    <property type="project" value="TreeGrafter"/>
</dbReference>
<dbReference type="Proteomes" id="UP000268192">
    <property type="component" value="Chromosome"/>
</dbReference>
<dbReference type="InterPro" id="IPR005490">
    <property type="entry name" value="LD_TPept_cat_dom"/>
</dbReference>
<evidence type="ECO:0000256" key="2">
    <source>
        <dbReference type="ARBA" id="ARBA00005992"/>
    </source>
</evidence>
<dbReference type="InterPro" id="IPR038063">
    <property type="entry name" value="Transpep_catalytic_dom"/>
</dbReference>
<protein>
    <submittedName>
        <fullName evidence="11">Murein L,D-transpeptidase</fullName>
    </submittedName>
</protein>
<proteinExistence type="inferred from homology"/>
<dbReference type="GO" id="GO:0018104">
    <property type="term" value="P:peptidoglycan-protein cross-linking"/>
    <property type="evidence" value="ECO:0007669"/>
    <property type="project" value="TreeGrafter"/>
</dbReference>
<keyword evidence="5 7" id="KW-0573">Peptidoglycan synthesis</keyword>
<keyword evidence="4 7" id="KW-0133">Cell shape</keyword>
<dbReference type="GO" id="GO:0071972">
    <property type="term" value="F:peptidoglycan L,D-transpeptidase activity"/>
    <property type="evidence" value="ECO:0007669"/>
    <property type="project" value="TreeGrafter"/>
</dbReference>
<dbReference type="Gene3D" id="1.10.101.10">
    <property type="entry name" value="PGBD-like superfamily/PGBD"/>
    <property type="match status" value="1"/>
</dbReference>
<dbReference type="AlphaFoldDB" id="A0A3Q8XR66"/>
<dbReference type="PANTHER" id="PTHR30582:SF30">
    <property type="entry name" value="BLR4375 PROTEIN"/>
    <property type="match status" value="1"/>
</dbReference>
<feature type="compositionally biased region" description="Polar residues" evidence="8">
    <location>
        <begin position="492"/>
        <end position="504"/>
    </location>
</feature>
<evidence type="ECO:0000256" key="9">
    <source>
        <dbReference type="SAM" id="SignalP"/>
    </source>
</evidence>
<gene>
    <name evidence="11" type="ORF">D5400_20710</name>
</gene>
<dbReference type="Pfam" id="PF03734">
    <property type="entry name" value="YkuD"/>
    <property type="match status" value="1"/>
</dbReference>
<evidence type="ECO:0000313" key="12">
    <source>
        <dbReference type="Proteomes" id="UP000268192"/>
    </source>
</evidence>